<reference evidence="3 4" key="1">
    <citation type="submission" date="2019-05" db="EMBL/GenBank/DDBJ databases">
        <title>Mikania micrantha, genome provides insights into the molecular mechanism of rapid growth.</title>
        <authorList>
            <person name="Liu B."/>
        </authorList>
    </citation>
    <scope>NUCLEOTIDE SEQUENCE [LARGE SCALE GENOMIC DNA]</scope>
    <source>
        <strain evidence="3">NLD-2019</strain>
        <tissue evidence="3">Leaf</tissue>
    </source>
</reference>
<feature type="region of interest" description="Disordered" evidence="2">
    <location>
        <begin position="206"/>
        <end position="237"/>
    </location>
</feature>
<dbReference type="PANTHER" id="PTHR34807:SF3">
    <property type="entry name" value="OS08G0270800 PROTEIN"/>
    <property type="match status" value="1"/>
</dbReference>
<feature type="coiled-coil region" evidence="1">
    <location>
        <begin position="34"/>
        <end position="68"/>
    </location>
</feature>
<proteinExistence type="predicted"/>
<evidence type="ECO:0000313" key="4">
    <source>
        <dbReference type="Proteomes" id="UP000326396"/>
    </source>
</evidence>
<accession>A0A5N6LPS0</accession>
<keyword evidence="1" id="KW-0175">Coiled coil</keyword>
<feature type="compositionally biased region" description="Polar residues" evidence="2">
    <location>
        <begin position="215"/>
        <end position="227"/>
    </location>
</feature>
<dbReference type="EMBL" id="SZYD01000019">
    <property type="protein sequence ID" value="KAD2394233.1"/>
    <property type="molecule type" value="Genomic_DNA"/>
</dbReference>
<dbReference type="AlphaFoldDB" id="A0A5N6LPS0"/>
<name>A0A5N6LPS0_9ASTR</name>
<comment type="caution">
    <text evidence="3">The sequence shown here is derived from an EMBL/GenBank/DDBJ whole genome shotgun (WGS) entry which is preliminary data.</text>
</comment>
<organism evidence="3 4">
    <name type="scientific">Mikania micrantha</name>
    <name type="common">bitter vine</name>
    <dbReference type="NCBI Taxonomy" id="192012"/>
    <lineage>
        <taxon>Eukaryota</taxon>
        <taxon>Viridiplantae</taxon>
        <taxon>Streptophyta</taxon>
        <taxon>Embryophyta</taxon>
        <taxon>Tracheophyta</taxon>
        <taxon>Spermatophyta</taxon>
        <taxon>Magnoliopsida</taxon>
        <taxon>eudicotyledons</taxon>
        <taxon>Gunneridae</taxon>
        <taxon>Pentapetalae</taxon>
        <taxon>asterids</taxon>
        <taxon>campanulids</taxon>
        <taxon>Asterales</taxon>
        <taxon>Asteraceae</taxon>
        <taxon>Asteroideae</taxon>
        <taxon>Heliantheae alliance</taxon>
        <taxon>Eupatorieae</taxon>
        <taxon>Mikania</taxon>
    </lineage>
</organism>
<dbReference type="Proteomes" id="UP000326396">
    <property type="component" value="Linkage Group LG9"/>
</dbReference>
<evidence type="ECO:0000313" key="3">
    <source>
        <dbReference type="EMBL" id="KAD2394233.1"/>
    </source>
</evidence>
<keyword evidence="4" id="KW-1185">Reference proteome</keyword>
<protein>
    <submittedName>
        <fullName evidence="3">Uncharacterized protein</fullName>
    </submittedName>
</protein>
<gene>
    <name evidence="3" type="ORF">E3N88_41210</name>
</gene>
<evidence type="ECO:0000256" key="2">
    <source>
        <dbReference type="SAM" id="MobiDB-lite"/>
    </source>
</evidence>
<evidence type="ECO:0000256" key="1">
    <source>
        <dbReference type="SAM" id="Coils"/>
    </source>
</evidence>
<dbReference type="OrthoDB" id="993453at2759"/>
<sequence length="247" mass="28716">MNKKMKRVAFDSSSHVSCDDVRTRFKHQILLQDYHELQQETDAVRNQLQVMKQKKQSLEAEVRFLRRRSKCLLKIKSTTSQEVKSQNIETTHYRKSKKEKINTKKAATLPNLPLIPNQIQRGKMHTKNKNIIPSEPRLVVELGRNVNIHVVNRNQRVLGNNLSPMTEFNQKENGFSGKQAMVQARAPIFDLNQISIEEEELVQESFEDRRKEQQNDLISNCRNVSDGSTDRSGKRKISWQDPVALRV</sequence>
<dbReference type="PANTHER" id="PTHR34807">
    <property type="entry name" value="OS08G0270800 PROTEIN"/>
    <property type="match status" value="1"/>
</dbReference>